<evidence type="ECO:0000256" key="8">
    <source>
        <dbReference type="SAM" id="SignalP"/>
    </source>
</evidence>
<protein>
    <submittedName>
        <fullName evidence="9">Aromatic hydrocarbon degradation protein</fullName>
    </submittedName>
</protein>
<dbReference type="GO" id="GO:0009279">
    <property type="term" value="C:cell outer membrane"/>
    <property type="evidence" value="ECO:0007669"/>
    <property type="project" value="UniProtKB-SubCell"/>
</dbReference>
<comment type="subcellular location">
    <subcellularLocation>
        <location evidence="1">Cell outer membrane</location>
        <topology evidence="1">Multi-pass membrane protein</topology>
    </subcellularLocation>
</comment>
<evidence type="ECO:0000313" key="10">
    <source>
        <dbReference type="Proteomes" id="UP000027192"/>
    </source>
</evidence>
<dbReference type="Proteomes" id="UP000027192">
    <property type="component" value="Unassembled WGS sequence"/>
</dbReference>
<dbReference type="STRING" id="1654360.EA58_02565"/>
<keyword evidence="5 8" id="KW-0732">Signal</keyword>
<evidence type="ECO:0000256" key="5">
    <source>
        <dbReference type="ARBA" id="ARBA00022729"/>
    </source>
</evidence>
<organism evidence="9 10">
    <name type="scientific">Photobacterium galatheae</name>
    <dbReference type="NCBI Taxonomy" id="1654360"/>
    <lineage>
        <taxon>Bacteria</taxon>
        <taxon>Pseudomonadati</taxon>
        <taxon>Pseudomonadota</taxon>
        <taxon>Gammaproteobacteria</taxon>
        <taxon>Vibrionales</taxon>
        <taxon>Vibrionaceae</taxon>
        <taxon>Photobacterium</taxon>
    </lineage>
</organism>
<evidence type="ECO:0000256" key="6">
    <source>
        <dbReference type="ARBA" id="ARBA00023136"/>
    </source>
</evidence>
<dbReference type="Pfam" id="PF03349">
    <property type="entry name" value="Toluene_X"/>
    <property type="match status" value="1"/>
</dbReference>
<evidence type="ECO:0000256" key="7">
    <source>
        <dbReference type="ARBA" id="ARBA00023237"/>
    </source>
</evidence>
<dbReference type="SUPFAM" id="SSF56935">
    <property type="entry name" value="Porins"/>
    <property type="match status" value="1"/>
</dbReference>
<dbReference type="AlphaFoldDB" id="A0A066RVG4"/>
<proteinExistence type="inferred from homology"/>
<dbReference type="EMBL" id="JMIB01000004">
    <property type="protein sequence ID" value="KDM93091.1"/>
    <property type="molecule type" value="Genomic_DNA"/>
</dbReference>
<keyword evidence="6" id="KW-0472">Membrane</keyword>
<feature type="signal peptide" evidence="8">
    <location>
        <begin position="1"/>
        <end position="25"/>
    </location>
</feature>
<evidence type="ECO:0000313" key="9">
    <source>
        <dbReference type="EMBL" id="KDM93091.1"/>
    </source>
</evidence>
<gene>
    <name evidence="9" type="ORF">EA58_02565</name>
</gene>
<keyword evidence="7" id="KW-0998">Cell outer membrane</keyword>
<reference evidence="9 10" key="1">
    <citation type="submission" date="2014-04" db="EMBL/GenBank/DDBJ databases">
        <title>Draft genome sequence of Photobacterium halotolerans S2753: a solonamide, ngercheumicin and holomycin producer.</title>
        <authorList>
            <person name="Machado H.R."/>
            <person name="Gram L."/>
        </authorList>
    </citation>
    <scope>NUCLEOTIDE SEQUENCE [LARGE SCALE GENOMIC DNA]</scope>
    <source>
        <strain evidence="9 10">S2753</strain>
    </source>
</reference>
<sequence>MYKKRLFTKTMMATAIALASQQSLAAGFQLNSQSATGLGRAFAGDAVIADNASVMSRNAAAMTLFNAPAISLGLNVIDTDIKVKNANYTFQNPLTSSVTTTSLENEQIGGTSYVPNLYYVHPVNDQLALGVGIYSNFGTKTEFSSSYAANEFGGLTDVKSLNLTLNAAYRLNPQWSIGGGLDIIYGQGELQRSNQTLEKLIEMQTGGVQGPLVDVDVDGTAVGFNLGTVYELNDANRFGLSYHYSPELEAEGDIYAQQAGGKQSNQKLLMPLPDMVEFSGFHQLNNQFAVHYSVQWIEWSSFDVLKTNKGLVLNEYQWQDGWHYAVGGTYTLNSDWTLRAGYMYDTSAQDKKTSISVPDSDRQWFSGGFSYNLDSKSTLDFGLTYLMGKDIQATESTSLSQVTATTRADALLYGVQYSRSF</sequence>
<dbReference type="PANTHER" id="PTHR35093:SF1">
    <property type="entry name" value="OUTER MEMBRANE LONG-CHAIN FATTY ACID RECEPTOR FADL FAMILY"/>
    <property type="match status" value="1"/>
</dbReference>
<dbReference type="Gene3D" id="2.40.160.60">
    <property type="entry name" value="Outer membrane protein transport protein (OMPP1/FadL/TodX)"/>
    <property type="match status" value="1"/>
</dbReference>
<dbReference type="InterPro" id="IPR005017">
    <property type="entry name" value="OMPP1/FadL/TodX"/>
</dbReference>
<accession>A0A066RVG4</accession>
<dbReference type="PANTHER" id="PTHR35093">
    <property type="entry name" value="OUTER MEMBRANE PROTEIN NMB0088-RELATED"/>
    <property type="match status" value="1"/>
</dbReference>
<evidence type="ECO:0000256" key="1">
    <source>
        <dbReference type="ARBA" id="ARBA00004571"/>
    </source>
</evidence>
<evidence type="ECO:0000256" key="3">
    <source>
        <dbReference type="ARBA" id="ARBA00022452"/>
    </source>
</evidence>
<comment type="caution">
    <text evidence="9">The sequence shown here is derived from an EMBL/GenBank/DDBJ whole genome shotgun (WGS) entry which is preliminary data.</text>
</comment>
<evidence type="ECO:0000256" key="2">
    <source>
        <dbReference type="ARBA" id="ARBA00008163"/>
    </source>
</evidence>
<comment type="similarity">
    <text evidence="2">Belongs to the OmpP1/FadL family.</text>
</comment>
<evidence type="ECO:0000256" key="4">
    <source>
        <dbReference type="ARBA" id="ARBA00022692"/>
    </source>
</evidence>
<dbReference type="RefSeq" id="WP_036748553.1">
    <property type="nucleotide sequence ID" value="NZ_JAGSGC010000002.1"/>
</dbReference>
<keyword evidence="4" id="KW-0812">Transmembrane</keyword>
<dbReference type="OrthoDB" id="19849at2"/>
<keyword evidence="10" id="KW-1185">Reference proteome</keyword>
<name>A0A066RVG4_9GAMM</name>
<keyword evidence="3" id="KW-1134">Transmembrane beta strand</keyword>
<dbReference type="GO" id="GO:0015483">
    <property type="term" value="F:long-chain fatty acid transporting porin activity"/>
    <property type="evidence" value="ECO:0007669"/>
    <property type="project" value="TreeGrafter"/>
</dbReference>
<feature type="chain" id="PRO_5001630727" evidence="8">
    <location>
        <begin position="26"/>
        <end position="421"/>
    </location>
</feature>